<feature type="chain" id="PRO_5046498352" description="T9SS type A sorting domain-containing protein" evidence="1">
    <location>
        <begin position="33"/>
        <end position="442"/>
    </location>
</feature>
<proteinExistence type="predicted"/>
<feature type="signal peptide" evidence="1">
    <location>
        <begin position="1"/>
        <end position="32"/>
    </location>
</feature>
<dbReference type="EMBL" id="BAABHA010000002">
    <property type="protein sequence ID" value="GAA4374583.1"/>
    <property type="molecule type" value="Genomic_DNA"/>
</dbReference>
<gene>
    <name evidence="2" type="ORF">GCM10023186_06140</name>
</gene>
<name>A0ABP8IUT6_9BACT</name>
<dbReference type="NCBIfam" id="TIGR04183">
    <property type="entry name" value="Por_Secre_tail"/>
    <property type="match status" value="1"/>
</dbReference>
<evidence type="ECO:0000313" key="3">
    <source>
        <dbReference type="Proteomes" id="UP001500454"/>
    </source>
</evidence>
<dbReference type="InterPro" id="IPR013783">
    <property type="entry name" value="Ig-like_fold"/>
</dbReference>
<accession>A0ABP8IUT6</accession>
<dbReference type="Proteomes" id="UP001500454">
    <property type="component" value="Unassembled WGS sequence"/>
</dbReference>
<sequence length="442" mass="47371">MFFQTTTSMKTTLLSFVLIFVFGFCGMSSVQAQATYTSKPGGGNWSDPNTWVVTGNHGGFMTPTNRVQRNGQDDNNSIVVIASAVRLDRNYSVAGNQGRLVINAGASLVEDQAGRALAFGQQQGADEVRLEVNGLLQVTTASFYKADVDVASSGVLRTACNLSLANQSNIEVEAGAVVDVDGNLVVRQGNPSLIGTGTLSISGCVLTQGNGSLNGLFGPGLRVCVEGNPVSNCSTDPEDSRLECNTRVQEAITVNGCRAPLPVELISFTARYADQQVLLNWATAQEKNSASFNVERSADGKAFETISTVEAAGESSSRRNYTFADRRPVGGTSYYRLKQIDRDGTFTHSAVLAVQAGRITSNELQAYGRNGQLNVEMQASAPCKALRVMDSMGRVLYTENINEDNTGSFVRQIPLQRTGNGVYIVQAITTEGTVSRKFMMLE</sequence>
<keyword evidence="3" id="KW-1185">Reference proteome</keyword>
<comment type="caution">
    <text evidence="2">The sequence shown here is derived from an EMBL/GenBank/DDBJ whole genome shotgun (WGS) entry which is preliminary data.</text>
</comment>
<evidence type="ECO:0008006" key="4">
    <source>
        <dbReference type="Google" id="ProtNLM"/>
    </source>
</evidence>
<evidence type="ECO:0000313" key="2">
    <source>
        <dbReference type="EMBL" id="GAA4374583.1"/>
    </source>
</evidence>
<protein>
    <recommendedName>
        <fullName evidence="4">T9SS type A sorting domain-containing protein</fullName>
    </recommendedName>
</protein>
<evidence type="ECO:0000256" key="1">
    <source>
        <dbReference type="SAM" id="SignalP"/>
    </source>
</evidence>
<dbReference type="Gene3D" id="2.60.40.10">
    <property type="entry name" value="Immunoglobulins"/>
    <property type="match status" value="1"/>
</dbReference>
<reference evidence="3" key="1">
    <citation type="journal article" date="2019" name="Int. J. Syst. Evol. Microbiol.">
        <title>The Global Catalogue of Microorganisms (GCM) 10K type strain sequencing project: providing services to taxonomists for standard genome sequencing and annotation.</title>
        <authorList>
            <consortium name="The Broad Institute Genomics Platform"/>
            <consortium name="The Broad Institute Genome Sequencing Center for Infectious Disease"/>
            <person name="Wu L."/>
            <person name="Ma J."/>
        </authorList>
    </citation>
    <scope>NUCLEOTIDE SEQUENCE [LARGE SCALE GENOMIC DNA]</scope>
    <source>
        <strain evidence="3">JCM 17924</strain>
    </source>
</reference>
<organism evidence="2 3">
    <name type="scientific">Hymenobacter koreensis</name>
    <dbReference type="NCBI Taxonomy" id="1084523"/>
    <lineage>
        <taxon>Bacteria</taxon>
        <taxon>Pseudomonadati</taxon>
        <taxon>Bacteroidota</taxon>
        <taxon>Cytophagia</taxon>
        <taxon>Cytophagales</taxon>
        <taxon>Hymenobacteraceae</taxon>
        <taxon>Hymenobacter</taxon>
    </lineage>
</organism>
<dbReference type="InterPro" id="IPR026444">
    <property type="entry name" value="Secre_tail"/>
</dbReference>
<keyword evidence="1" id="KW-0732">Signal</keyword>